<dbReference type="Proteomes" id="UP000184356">
    <property type="component" value="Unassembled WGS sequence"/>
</dbReference>
<dbReference type="VEuPathDB" id="FungiDB:ASPSYDRAFT_136297"/>
<dbReference type="RefSeq" id="XP_040697974.1">
    <property type="nucleotide sequence ID" value="XM_040840753.1"/>
</dbReference>
<keyword evidence="2" id="KW-0032">Aminotransferase</keyword>
<feature type="domain" description="Aminotransferase class I/classII large" evidence="5">
    <location>
        <begin position="46"/>
        <end position="178"/>
    </location>
</feature>
<evidence type="ECO:0000256" key="3">
    <source>
        <dbReference type="ARBA" id="ARBA00022679"/>
    </source>
</evidence>
<evidence type="ECO:0000259" key="5">
    <source>
        <dbReference type="Pfam" id="PF00155"/>
    </source>
</evidence>
<dbReference type="Gene3D" id="3.90.1150.10">
    <property type="entry name" value="Aspartate Aminotransferase, domain 1"/>
    <property type="match status" value="1"/>
</dbReference>
<dbReference type="InterPro" id="IPR015422">
    <property type="entry name" value="PyrdxlP-dep_Trfase_small"/>
</dbReference>
<dbReference type="PANTHER" id="PTHR43807:SF20">
    <property type="entry name" value="FI04487P"/>
    <property type="match status" value="1"/>
</dbReference>
<evidence type="ECO:0000313" key="7">
    <source>
        <dbReference type="Proteomes" id="UP000184356"/>
    </source>
</evidence>
<organism evidence="6 7">
    <name type="scientific">Aspergillus sydowii CBS 593.65</name>
    <dbReference type="NCBI Taxonomy" id="1036612"/>
    <lineage>
        <taxon>Eukaryota</taxon>
        <taxon>Fungi</taxon>
        <taxon>Dikarya</taxon>
        <taxon>Ascomycota</taxon>
        <taxon>Pezizomycotina</taxon>
        <taxon>Eurotiomycetes</taxon>
        <taxon>Eurotiomycetidae</taxon>
        <taxon>Eurotiales</taxon>
        <taxon>Aspergillaceae</taxon>
        <taxon>Aspergillus</taxon>
        <taxon>Aspergillus subgen. Nidulantes</taxon>
    </lineage>
</organism>
<dbReference type="CDD" id="cd00609">
    <property type="entry name" value="AAT_like"/>
    <property type="match status" value="1"/>
</dbReference>
<dbReference type="GO" id="GO:0005739">
    <property type="term" value="C:mitochondrion"/>
    <property type="evidence" value="ECO:0007669"/>
    <property type="project" value="TreeGrafter"/>
</dbReference>
<dbReference type="SUPFAM" id="SSF53383">
    <property type="entry name" value="PLP-dependent transferases"/>
    <property type="match status" value="1"/>
</dbReference>
<keyword evidence="7" id="KW-1185">Reference proteome</keyword>
<name>A0A1L9T427_9EURO</name>
<protein>
    <recommendedName>
        <fullName evidence="5">Aminotransferase class I/classII large domain-containing protein</fullName>
    </recommendedName>
</protein>
<dbReference type="GeneID" id="63756826"/>
<evidence type="ECO:0000313" key="6">
    <source>
        <dbReference type="EMBL" id="OJJ54168.1"/>
    </source>
</evidence>
<dbReference type="GO" id="GO:0030170">
    <property type="term" value="F:pyridoxal phosphate binding"/>
    <property type="evidence" value="ECO:0007669"/>
    <property type="project" value="InterPro"/>
</dbReference>
<sequence>MEPPLDLATVHPDTVRDPIDPAERIYAREMGYPETAAQVAVNHVSAMAEVEYNADRNCLIAEPGGSLRAVLQTFLRRPDDEVILTDPASRALIDTVKAANANPVLAPLVFLPGQKWVIRHRAFQDCVTDRTKAILLQSPCMPSGVLFSKDDWGFIGRLCKTADLLLLFDTSFDTVIYNFTRPMWSHPASAPGMADRTVMIGTGSGHLEEKLQKFEYVVGPEKLISDLRPFVWSKPDHFTFCQVDSFQFARGPLMAAARQRRNIVINALRGFPIGIPDGGWSLLLETSDYGLTAQQATARLAEQGIKVTPMDGWGRVHGEYFVRIVFAHQPAPRLATLRERFVKAFRT</sequence>
<accession>A0A1L9T427</accession>
<evidence type="ECO:0000256" key="4">
    <source>
        <dbReference type="ARBA" id="ARBA00022898"/>
    </source>
</evidence>
<dbReference type="OrthoDB" id="2108at2759"/>
<dbReference type="Gene3D" id="3.40.640.10">
    <property type="entry name" value="Type I PLP-dependent aspartate aminotransferase-like (Major domain)"/>
    <property type="match status" value="1"/>
</dbReference>
<dbReference type="PANTHER" id="PTHR43807">
    <property type="entry name" value="FI04487P"/>
    <property type="match status" value="1"/>
</dbReference>
<dbReference type="InterPro" id="IPR015421">
    <property type="entry name" value="PyrdxlP-dep_Trfase_major"/>
</dbReference>
<evidence type="ECO:0000256" key="1">
    <source>
        <dbReference type="ARBA" id="ARBA00001933"/>
    </source>
</evidence>
<dbReference type="GO" id="GO:0016212">
    <property type="term" value="F:kynurenine-oxoglutarate transaminase activity"/>
    <property type="evidence" value="ECO:0007669"/>
    <property type="project" value="TreeGrafter"/>
</dbReference>
<reference evidence="7" key="1">
    <citation type="journal article" date="2017" name="Genome Biol.">
        <title>Comparative genomics reveals high biological diversity and specific adaptations in the industrially and medically important fungal genus Aspergillus.</title>
        <authorList>
            <person name="de Vries R.P."/>
            <person name="Riley R."/>
            <person name="Wiebenga A."/>
            <person name="Aguilar-Osorio G."/>
            <person name="Amillis S."/>
            <person name="Uchima C.A."/>
            <person name="Anderluh G."/>
            <person name="Asadollahi M."/>
            <person name="Askin M."/>
            <person name="Barry K."/>
            <person name="Battaglia E."/>
            <person name="Bayram O."/>
            <person name="Benocci T."/>
            <person name="Braus-Stromeyer S.A."/>
            <person name="Caldana C."/>
            <person name="Canovas D."/>
            <person name="Cerqueira G.C."/>
            <person name="Chen F."/>
            <person name="Chen W."/>
            <person name="Choi C."/>
            <person name="Clum A."/>
            <person name="Dos Santos R.A."/>
            <person name="Damasio A.R."/>
            <person name="Diallinas G."/>
            <person name="Emri T."/>
            <person name="Fekete E."/>
            <person name="Flipphi M."/>
            <person name="Freyberg S."/>
            <person name="Gallo A."/>
            <person name="Gournas C."/>
            <person name="Habgood R."/>
            <person name="Hainaut M."/>
            <person name="Harispe M.L."/>
            <person name="Henrissat B."/>
            <person name="Hilden K.S."/>
            <person name="Hope R."/>
            <person name="Hossain A."/>
            <person name="Karabika E."/>
            <person name="Karaffa L."/>
            <person name="Karanyi Z."/>
            <person name="Krasevec N."/>
            <person name="Kuo A."/>
            <person name="Kusch H."/>
            <person name="LaButti K."/>
            <person name="Lagendijk E.L."/>
            <person name="Lapidus A."/>
            <person name="Levasseur A."/>
            <person name="Lindquist E."/>
            <person name="Lipzen A."/>
            <person name="Logrieco A.F."/>
            <person name="MacCabe A."/>
            <person name="Maekelae M.R."/>
            <person name="Malavazi I."/>
            <person name="Melin P."/>
            <person name="Meyer V."/>
            <person name="Mielnichuk N."/>
            <person name="Miskei M."/>
            <person name="Molnar A.P."/>
            <person name="Mule G."/>
            <person name="Ngan C.Y."/>
            <person name="Orejas M."/>
            <person name="Orosz E."/>
            <person name="Ouedraogo J.P."/>
            <person name="Overkamp K.M."/>
            <person name="Park H.-S."/>
            <person name="Perrone G."/>
            <person name="Piumi F."/>
            <person name="Punt P.J."/>
            <person name="Ram A.F."/>
            <person name="Ramon A."/>
            <person name="Rauscher S."/>
            <person name="Record E."/>
            <person name="Riano-Pachon D.M."/>
            <person name="Robert V."/>
            <person name="Roehrig J."/>
            <person name="Ruller R."/>
            <person name="Salamov A."/>
            <person name="Salih N.S."/>
            <person name="Samson R.A."/>
            <person name="Sandor E."/>
            <person name="Sanguinetti M."/>
            <person name="Schuetze T."/>
            <person name="Sepcic K."/>
            <person name="Shelest E."/>
            <person name="Sherlock G."/>
            <person name="Sophianopoulou V."/>
            <person name="Squina F.M."/>
            <person name="Sun H."/>
            <person name="Susca A."/>
            <person name="Todd R.B."/>
            <person name="Tsang A."/>
            <person name="Unkles S.E."/>
            <person name="van de Wiele N."/>
            <person name="van Rossen-Uffink D."/>
            <person name="Oliveira J.V."/>
            <person name="Vesth T.C."/>
            <person name="Visser J."/>
            <person name="Yu J.-H."/>
            <person name="Zhou M."/>
            <person name="Andersen M.R."/>
            <person name="Archer D.B."/>
            <person name="Baker S.E."/>
            <person name="Benoit I."/>
            <person name="Brakhage A.A."/>
            <person name="Braus G.H."/>
            <person name="Fischer R."/>
            <person name="Frisvad J.C."/>
            <person name="Goldman G.H."/>
            <person name="Houbraken J."/>
            <person name="Oakley B."/>
            <person name="Pocsi I."/>
            <person name="Scazzocchio C."/>
            <person name="Seiboth B."/>
            <person name="vanKuyk P.A."/>
            <person name="Wortman J."/>
            <person name="Dyer P.S."/>
            <person name="Grigoriev I.V."/>
        </authorList>
    </citation>
    <scope>NUCLEOTIDE SEQUENCE [LARGE SCALE GENOMIC DNA]</scope>
    <source>
        <strain evidence="7">CBS 593.65</strain>
    </source>
</reference>
<proteinExistence type="predicted"/>
<dbReference type="AlphaFoldDB" id="A0A1L9T427"/>
<keyword evidence="4" id="KW-0663">Pyridoxal phosphate</keyword>
<dbReference type="InterPro" id="IPR051326">
    <property type="entry name" value="Kynurenine-oxoglutarate_AT"/>
</dbReference>
<dbReference type="STRING" id="1036612.A0A1L9T427"/>
<keyword evidence="3" id="KW-0808">Transferase</keyword>
<dbReference type="InterPro" id="IPR015424">
    <property type="entry name" value="PyrdxlP-dep_Trfase"/>
</dbReference>
<gene>
    <name evidence="6" type="ORF">ASPSYDRAFT_136297</name>
</gene>
<dbReference type="EMBL" id="KV878595">
    <property type="protein sequence ID" value="OJJ54168.1"/>
    <property type="molecule type" value="Genomic_DNA"/>
</dbReference>
<evidence type="ECO:0000256" key="2">
    <source>
        <dbReference type="ARBA" id="ARBA00022576"/>
    </source>
</evidence>
<comment type="cofactor">
    <cofactor evidence="1">
        <name>pyridoxal 5'-phosphate</name>
        <dbReference type="ChEBI" id="CHEBI:597326"/>
    </cofactor>
</comment>
<dbReference type="InterPro" id="IPR004839">
    <property type="entry name" value="Aminotransferase_I/II_large"/>
</dbReference>
<dbReference type="Pfam" id="PF00155">
    <property type="entry name" value="Aminotran_1_2"/>
    <property type="match status" value="1"/>
</dbReference>